<reference evidence="2" key="1">
    <citation type="journal article" date="2014" name="Int. J. Syst. Evol. Microbiol.">
        <title>Complete genome sequence of Corynebacterium casei LMG S-19264T (=DSM 44701T), isolated from a smear-ripened cheese.</title>
        <authorList>
            <consortium name="US DOE Joint Genome Institute (JGI-PGF)"/>
            <person name="Walter F."/>
            <person name="Albersmeier A."/>
            <person name="Kalinowski J."/>
            <person name="Ruckert C."/>
        </authorList>
    </citation>
    <scope>NUCLEOTIDE SEQUENCE</scope>
    <source>
        <strain evidence="2">JCM 17820</strain>
    </source>
</reference>
<name>A0A830GRE9_9EURY</name>
<dbReference type="AlphaFoldDB" id="A0A830GRE9"/>
<reference evidence="2" key="2">
    <citation type="submission" date="2020-09" db="EMBL/GenBank/DDBJ databases">
        <authorList>
            <person name="Sun Q."/>
            <person name="Ohkuma M."/>
        </authorList>
    </citation>
    <scope>NUCLEOTIDE SEQUENCE</scope>
    <source>
        <strain evidence="2">JCM 17820</strain>
    </source>
</reference>
<evidence type="ECO:0000313" key="2">
    <source>
        <dbReference type="EMBL" id="GGO02878.1"/>
    </source>
</evidence>
<dbReference type="InterPro" id="IPR000866">
    <property type="entry name" value="AhpC/TSA"/>
</dbReference>
<dbReference type="Proteomes" id="UP000605784">
    <property type="component" value="Unassembled WGS sequence"/>
</dbReference>
<dbReference type="EMBL" id="BMOU01000007">
    <property type="protein sequence ID" value="GGO02878.1"/>
    <property type="molecule type" value="Genomic_DNA"/>
</dbReference>
<dbReference type="Gene3D" id="3.40.30.10">
    <property type="entry name" value="Glutaredoxin"/>
    <property type="match status" value="1"/>
</dbReference>
<comment type="caution">
    <text evidence="2">The sequence shown here is derived from an EMBL/GenBank/DDBJ whole genome shotgun (WGS) entry which is preliminary data.</text>
</comment>
<organism evidence="2 3">
    <name type="scientific">Haloarcula pellucida</name>
    <dbReference type="NCBI Taxonomy" id="1427151"/>
    <lineage>
        <taxon>Archaea</taxon>
        <taxon>Methanobacteriati</taxon>
        <taxon>Methanobacteriota</taxon>
        <taxon>Stenosarchaea group</taxon>
        <taxon>Halobacteria</taxon>
        <taxon>Halobacteriales</taxon>
        <taxon>Haloarculaceae</taxon>
        <taxon>Haloarcula</taxon>
    </lineage>
</organism>
<dbReference type="GO" id="GO:0016491">
    <property type="term" value="F:oxidoreductase activity"/>
    <property type="evidence" value="ECO:0007669"/>
    <property type="project" value="InterPro"/>
</dbReference>
<proteinExistence type="predicted"/>
<accession>A0A830GRE9</accession>
<feature type="domain" description="Alkyl hydroperoxide reductase subunit C/ Thiol specific antioxidant" evidence="1">
    <location>
        <begin position="12"/>
        <end position="102"/>
    </location>
</feature>
<dbReference type="GO" id="GO:0016209">
    <property type="term" value="F:antioxidant activity"/>
    <property type="evidence" value="ECO:0007669"/>
    <property type="project" value="InterPro"/>
</dbReference>
<gene>
    <name evidence="2" type="ORF">GCM10009030_37910</name>
</gene>
<dbReference type="InterPro" id="IPR036249">
    <property type="entry name" value="Thioredoxin-like_sf"/>
</dbReference>
<dbReference type="RefSeq" id="WP_189001756.1">
    <property type="nucleotide sequence ID" value="NZ_BMOU01000007.1"/>
</dbReference>
<evidence type="ECO:0000259" key="1">
    <source>
        <dbReference type="Pfam" id="PF00578"/>
    </source>
</evidence>
<evidence type="ECO:0000313" key="3">
    <source>
        <dbReference type="Proteomes" id="UP000605784"/>
    </source>
</evidence>
<protein>
    <recommendedName>
        <fullName evidence="1">Alkyl hydroperoxide reductase subunit C/ Thiol specific antioxidant domain-containing protein</fullName>
    </recommendedName>
</protein>
<sequence length="186" mass="20732">MTDTTTGSDRYFDFELDNVGAGSATLTSERLAADHDYVLAVLLRNHYCPLCRDLVSRLADHYGEFATRGTAVVPVLPDIRERALVWHRRYELPFPMLADPTDDGVDDDRRDVPPDEFDAFAPFQRTIPSLPGVVLFECVEDRLRIVSRHGGPKPQDVPTIDALVDRIDVHRDDGTVDVGDGVRADG</sequence>
<dbReference type="SUPFAM" id="SSF52833">
    <property type="entry name" value="Thioredoxin-like"/>
    <property type="match status" value="1"/>
</dbReference>
<keyword evidence="3" id="KW-1185">Reference proteome</keyword>
<dbReference type="Pfam" id="PF00578">
    <property type="entry name" value="AhpC-TSA"/>
    <property type="match status" value="1"/>
</dbReference>